<dbReference type="AlphaFoldDB" id="A0AA96WN44"/>
<evidence type="ECO:0000256" key="1">
    <source>
        <dbReference type="SAM" id="MobiDB-lite"/>
    </source>
</evidence>
<dbReference type="InterPro" id="IPR025433">
    <property type="entry name" value="DUF4168"/>
</dbReference>
<evidence type="ECO:0000313" key="4">
    <source>
        <dbReference type="EMBL" id="WNZ25521.1"/>
    </source>
</evidence>
<keyword evidence="2" id="KW-0732">Signal</keyword>
<dbReference type="EMBL" id="CP053586">
    <property type="protein sequence ID" value="WNZ25521.1"/>
    <property type="molecule type" value="Genomic_DNA"/>
</dbReference>
<name>A0AA96WN44_9CYAN</name>
<feature type="compositionally biased region" description="Low complexity" evidence="1">
    <location>
        <begin position="21"/>
        <end position="52"/>
    </location>
</feature>
<sequence>MFKQILVGSSLCAGLWMVASPAQAQSSAPASPAPSDSAPAEPAPDSAPAAPANREVSESEVEKFASTIKQLRTIQEDAERQASEIFEAEQLSGERFSQILQSQRNPQTQPTPEVSEEEQQQFERVSTQLEELRQSTRQRFDQVFQAEQLPRERFAQILTLAQQDASLRERIQQELNGSEQQQ</sequence>
<feature type="chain" id="PRO_5041745055" evidence="2">
    <location>
        <begin position="25"/>
        <end position="182"/>
    </location>
</feature>
<protein>
    <submittedName>
        <fullName evidence="4">DUF4168 domain-containing protein</fullName>
    </submittedName>
</protein>
<reference evidence="4" key="1">
    <citation type="submission" date="2020-05" db="EMBL/GenBank/DDBJ databases">
        <authorList>
            <person name="Zhu T."/>
            <person name="Keshari N."/>
            <person name="Lu X."/>
        </authorList>
    </citation>
    <scope>NUCLEOTIDE SEQUENCE</scope>
    <source>
        <strain evidence="4">NK1-12</strain>
    </source>
</reference>
<dbReference type="RefSeq" id="WP_316431674.1">
    <property type="nucleotide sequence ID" value="NZ_CP053586.1"/>
</dbReference>
<accession>A0AA96WN44</accession>
<feature type="region of interest" description="Disordered" evidence="1">
    <location>
        <begin position="21"/>
        <end position="61"/>
    </location>
</feature>
<evidence type="ECO:0000259" key="3">
    <source>
        <dbReference type="Pfam" id="PF13767"/>
    </source>
</evidence>
<feature type="compositionally biased region" description="Polar residues" evidence="1">
    <location>
        <begin position="98"/>
        <end position="112"/>
    </location>
</feature>
<organism evidence="4">
    <name type="scientific">Leptolyngbya sp. NK1-12</name>
    <dbReference type="NCBI Taxonomy" id="2547451"/>
    <lineage>
        <taxon>Bacteria</taxon>
        <taxon>Bacillati</taxon>
        <taxon>Cyanobacteriota</taxon>
        <taxon>Cyanophyceae</taxon>
        <taxon>Leptolyngbyales</taxon>
        <taxon>Leptolyngbyaceae</taxon>
        <taxon>Leptolyngbya group</taxon>
        <taxon>Leptolyngbya</taxon>
    </lineage>
</organism>
<feature type="region of interest" description="Disordered" evidence="1">
    <location>
        <begin position="96"/>
        <end position="121"/>
    </location>
</feature>
<dbReference type="Pfam" id="PF13767">
    <property type="entry name" value="DUF4168"/>
    <property type="match status" value="1"/>
</dbReference>
<feature type="domain" description="DUF4168" evidence="3">
    <location>
        <begin position="107"/>
        <end position="171"/>
    </location>
</feature>
<feature type="signal peptide" evidence="2">
    <location>
        <begin position="1"/>
        <end position="24"/>
    </location>
</feature>
<evidence type="ECO:0000256" key="2">
    <source>
        <dbReference type="SAM" id="SignalP"/>
    </source>
</evidence>
<gene>
    <name evidence="4" type="ORF">HJG54_23500</name>
</gene>
<proteinExistence type="predicted"/>